<evidence type="ECO:0000256" key="4">
    <source>
        <dbReference type="ARBA" id="ARBA00022989"/>
    </source>
</evidence>
<dbReference type="EMBL" id="GBHO01021524">
    <property type="protein sequence ID" value="JAG22080.1"/>
    <property type="molecule type" value="Transcribed_RNA"/>
</dbReference>
<dbReference type="EMBL" id="GBHO01021522">
    <property type="protein sequence ID" value="JAG22082.1"/>
    <property type="molecule type" value="Transcribed_RNA"/>
</dbReference>
<evidence type="ECO:0000313" key="17">
    <source>
        <dbReference type="EMBL" id="JAG49200.1"/>
    </source>
</evidence>
<feature type="transmembrane region" description="Helical" evidence="6">
    <location>
        <begin position="60"/>
        <end position="82"/>
    </location>
</feature>
<evidence type="ECO:0000256" key="1">
    <source>
        <dbReference type="ARBA" id="ARBA00004141"/>
    </source>
</evidence>
<reference evidence="17" key="3">
    <citation type="submission" date="2014-09" db="EMBL/GenBank/DDBJ databases">
        <authorList>
            <person name="Magalhaes I.L.F."/>
            <person name="Oliveira U."/>
            <person name="Santos F.R."/>
            <person name="Vidigal T.H.D.A."/>
            <person name="Brescovit A.D."/>
            <person name="Santos A.J."/>
        </authorList>
    </citation>
    <scope>NUCLEOTIDE SEQUENCE</scope>
</reference>
<dbReference type="AlphaFoldDB" id="A0A0A9X194"/>
<dbReference type="EMBL" id="GBRD01016624">
    <property type="protein sequence ID" value="JAG49202.1"/>
    <property type="molecule type" value="Transcribed_RNA"/>
</dbReference>
<name>A0A0A9X194_LYGHE</name>
<dbReference type="PANTHER" id="PTHR11266">
    <property type="entry name" value="PEROXISOMAL MEMBRANE PROTEIN 2, PXMP2 MPV17"/>
    <property type="match status" value="1"/>
</dbReference>
<comment type="similarity">
    <text evidence="2 6">Belongs to the peroxisomal membrane protein PXMP2/4 family.</text>
</comment>
<dbReference type="EMBL" id="GDHC01008942">
    <property type="protein sequence ID" value="JAQ09687.1"/>
    <property type="molecule type" value="Transcribed_RNA"/>
</dbReference>
<evidence type="ECO:0000256" key="5">
    <source>
        <dbReference type="ARBA" id="ARBA00023136"/>
    </source>
</evidence>
<dbReference type="InterPro" id="IPR007248">
    <property type="entry name" value="Mpv17_PMP22"/>
</dbReference>
<feature type="transmembrane region" description="Helical" evidence="6">
    <location>
        <begin position="164"/>
        <end position="181"/>
    </location>
</feature>
<comment type="subcellular location">
    <subcellularLocation>
        <location evidence="1">Membrane</location>
        <topology evidence="1">Multi-pass membrane protein</topology>
    </subcellularLocation>
</comment>
<protein>
    <submittedName>
        <fullName evidence="10">Mpv17-like protein</fullName>
    </submittedName>
</protein>
<evidence type="ECO:0000256" key="6">
    <source>
        <dbReference type="RuleBase" id="RU363053"/>
    </source>
</evidence>
<evidence type="ECO:0000313" key="11">
    <source>
        <dbReference type="EMBL" id="JAG10877.1"/>
    </source>
</evidence>
<dbReference type="PANTHER" id="PTHR11266:SF75">
    <property type="entry name" value="IP10007P-RELATED"/>
    <property type="match status" value="1"/>
</dbReference>
<evidence type="ECO:0000313" key="14">
    <source>
        <dbReference type="EMBL" id="JAG22081.1"/>
    </source>
</evidence>
<reference evidence="10" key="2">
    <citation type="submission" date="2014-07" db="EMBL/GenBank/DDBJ databases">
        <authorList>
            <person name="Hull J."/>
        </authorList>
    </citation>
    <scope>NUCLEOTIDE SEQUENCE</scope>
</reference>
<dbReference type="EMBL" id="GBHO01032727">
    <property type="protein sequence ID" value="JAG10877.1"/>
    <property type="molecule type" value="Transcribed_RNA"/>
</dbReference>
<dbReference type="EMBL" id="GBHO01032730">
    <property type="protein sequence ID" value="JAG10874.1"/>
    <property type="molecule type" value="Transcribed_RNA"/>
</dbReference>
<evidence type="ECO:0000313" key="7">
    <source>
        <dbReference type="EMBL" id="JAG02591.1"/>
    </source>
</evidence>
<sequence>MSLRKIITSPVWRKCGKHAYESRKQLIRGMISYSVIWPAGSLVQQKIEGRNLNDVDLIRVARFCVWGCLFVAPTLTIWMTIARAIWPQNNLRSALTKALVEQVTYTPFAMTSFYFGMTVLEMKGVEAAKKEVADKFLPTYKVGVLIWPFLQTINYTTIPEKNRIVFVSFCSFVWTTFLAYMKHTDLEKSVLYKPAKTPK</sequence>
<evidence type="ECO:0000313" key="16">
    <source>
        <dbReference type="EMBL" id="JAG22083.1"/>
    </source>
</evidence>
<dbReference type="EMBL" id="GBHO01032731">
    <property type="protein sequence ID" value="JAG10873.1"/>
    <property type="molecule type" value="Transcribed_RNA"/>
</dbReference>
<evidence type="ECO:0000313" key="8">
    <source>
        <dbReference type="EMBL" id="JAG10873.1"/>
    </source>
</evidence>
<reference evidence="18" key="4">
    <citation type="journal article" date="2016" name="Gigascience">
        <title>De novo construction of an expanded transcriptome assembly for the western tarnished plant bug, Lygus hesperus.</title>
        <authorList>
            <person name="Tassone E.E."/>
            <person name="Geib S.M."/>
            <person name="Hall B."/>
            <person name="Fabrick J.A."/>
            <person name="Brent C.S."/>
            <person name="Hull J.J."/>
        </authorList>
    </citation>
    <scope>NUCLEOTIDE SEQUENCE</scope>
</reference>
<accession>A0A0A9X194</accession>
<dbReference type="EMBL" id="GBHO01021525">
    <property type="protein sequence ID" value="JAG22079.1"/>
    <property type="molecule type" value="Transcribed_RNA"/>
</dbReference>
<dbReference type="EMBL" id="GBHO01041013">
    <property type="protein sequence ID" value="JAG02591.1"/>
    <property type="molecule type" value="Transcribed_RNA"/>
</dbReference>
<dbReference type="GO" id="GO:0016020">
    <property type="term" value="C:membrane"/>
    <property type="evidence" value="ECO:0007669"/>
    <property type="project" value="UniProtKB-SubCell"/>
</dbReference>
<organism evidence="10">
    <name type="scientific">Lygus hesperus</name>
    <name type="common">Western plant bug</name>
    <dbReference type="NCBI Taxonomy" id="30085"/>
    <lineage>
        <taxon>Eukaryota</taxon>
        <taxon>Metazoa</taxon>
        <taxon>Ecdysozoa</taxon>
        <taxon>Arthropoda</taxon>
        <taxon>Hexapoda</taxon>
        <taxon>Insecta</taxon>
        <taxon>Pterygota</taxon>
        <taxon>Neoptera</taxon>
        <taxon>Paraneoptera</taxon>
        <taxon>Hemiptera</taxon>
        <taxon>Heteroptera</taxon>
        <taxon>Panheteroptera</taxon>
        <taxon>Cimicomorpha</taxon>
        <taxon>Miridae</taxon>
        <taxon>Mirini</taxon>
        <taxon>Lygus</taxon>
    </lineage>
</organism>
<keyword evidence="3 6" id="KW-0812">Transmembrane</keyword>
<dbReference type="EMBL" id="GBRD01016626">
    <property type="protein sequence ID" value="JAG49200.1"/>
    <property type="molecule type" value="Transcribed_RNA"/>
</dbReference>
<evidence type="ECO:0000313" key="10">
    <source>
        <dbReference type="EMBL" id="JAG10875.1"/>
    </source>
</evidence>
<evidence type="ECO:0000313" key="12">
    <source>
        <dbReference type="EMBL" id="JAG22079.1"/>
    </source>
</evidence>
<feature type="transmembrane region" description="Helical" evidence="6">
    <location>
        <begin position="102"/>
        <end position="120"/>
    </location>
</feature>
<evidence type="ECO:0000313" key="15">
    <source>
        <dbReference type="EMBL" id="JAG22082.1"/>
    </source>
</evidence>
<evidence type="ECO:0000313" key="9">
    <source>
        <dbReference type="EMBL" id="JAG10874.1"/>
    </source>
</evidence>
<evidence type="ECO:0000256" key="2">
    <source>
        <dbReference type="ARBA" id="ARBA00006824"/>
    </source>
</evidence>
<dbReference type="Pfam" id="PF04117">
    <property type="entry name" value="Mpv17_PMP22"/>
    <property type="match status" value="1"/>
</dbReference>
<gene>
    <name evidence="10" type="primary">mpv17l_7</name>
    <name evidence="12" type="synonym">mpv17l_0</name>
    <name evidence="16" type="synonym">mpv17l_1</name>
    <name evidence="13" type="synonym">mpv17l_10</name>
    <name evidence="18" type="synonym">mpv17l_2</name>
    <name evidence="15" type="synonym">mpv17l_3</name>
    <name evidence="14" type="synonym">mpv17l_4</name>
    <name evidence="8" type="synonym">mpv17l_5</name>
    <name evidence="9" type="synonym">mpv17l_6</name>
    <name evidence="11" type="synonym">mpv17l_8</name>
    <name evidence="7" type="synonym">mpv17l_9</name>
    <name evidence="8" type="ORF">CM83_78452</name>
    <name evidence="9" type="ORF">CM83_78453</name>
    <name evidence="10" type="ORF">CM83_78454</name>
    <name evidence="11" type="ORF">CM83_78455</name>
    <name evidence="7" type="ORF">CM83_78456</name>
    <name evidence="16" type="ORF">CM83_78457</name>
    <name evidence="15" type="ORF">CM83_78458</name>
    <name evidence="14" type="ORF">CM83_78459</name>
    <name evidence="13" type="ORF">CM83_78460</name>
    <name evidence="12" type="ORF">CM83_78461</name>
    <name evidence="18" type="ORF">g.54560</name>
</gene>
<dbReference type="EMBL" id="GBHO01032729">
    <property type="protein sequence ID" value="JAG10875.1"/>
    <property type="molecule type" value="Transcribed_RNA"/>
</dbReference>
<reference evidence="10" key="1">
    <citation type="journal article" date="2014" name="PLoS ONE">
        <title>Transcriptome-Based Identification of ABC Transporters in the Western Tarnished Plant Bug Lygus hesperus.</title>
        <authorList>
            <person name="Hull J.J."/>
            <person name="Chaney K."/>
            <person name="Geib S.M."/>
            <person name="Fabrick J.A."/>
            <person name="Brent C.S."/>
            <person name="Walsh D."/>
            <person name="Lavine L.C."/>
        </authorList>
    </citation>
    <scope>NUCLEOTIDE SEQUENCE</scope>
</reference>
<keyword evidence="4 6" id="KW-1133">Transmembrane helix</keyword>
<evidence type="ECO:0000313" key="18">
    <source>
        <dbReference type="EMBL" id="JAQ09687.1"/>
    </source>
</evidence>
<evidence type="ECO:0000256" key="3">
    <source>
        <dbReference type="ARBA" id="ARBA00022692"/>
    </source>
</evidence>
<proteinExistence type="inferred from homology"/>
<keyword evidence="5 6" id="KW-0472">Membrane</keyword>
<dbReference type="EMBL" id="GBHO01021521">
    <property type="protein sequence ID" value="JAG22083.1"/>
    <property type="molecule type" value="Transcribed_RNA"/>
</dbReference>
<dbReference type="EMBL" id="GBHO01021523">
    <property type="protein sequence ID" value="JAG22081.1"/>
    <property type="molecule type" value="Transcribed_RNA"/>
</dbReference>
<evidence type="ECO:0000313" key="13">
    <source>
        <dbReference type="EMBL" id="JAG22080.1"/>
    </source>
</evidence>
<dbReference type="GO" id="GO:0005739">
    <property type="term" value="C:mitochondrion"/>
    <property type="evidence" value="ECO:0007669"/>
    <property type="project" value="TreeGrafter"/>
</dbReference>